<dbReference type="InterPro" id="IPR019810">
    <property type="entry name" value="Citrate_synthase_AS"/>
</dbReference>
<dbReference type="InterPro" id="IPR002020">
    <property type="entry name" value="Citrate_synthase"/>
</dbReference>
<dbReference type="NCBIfam" id="TIGR01764">
    <property type="entry name" value="excise"/>
    <property type="match status" value="1"/>
</dbReference>
<evidence type="ECO:0000256" key="2">
    <source>
        <dbReference type="ARBA" id="ARBA00010566"/>
    </source>
</evidence>
<dbReference type="SUPFAM" id="SSF48256">
    <property type="entry name" value="Citrate synthase"/>
    <property type="match status" value="1"/>
</dbReference>
<evidence type="ECO:0000259" key="7">
    <source>
        <dbReference type="Pfam" id="PF12728"/>
    </source>
</evidence>
<comment type="pathway">
    <text evidence="1">Carbohydrate metabolism; tricarboxylic acid cycle.</text>
</comment>
<evidence type="ECO:0000313" key="9">
    <source>
        <dbReference type="Proteomes" id="UP000475214"/>
    </source>
</evidence>
<proteinExistence type="inferred from homology"/>
<dbReference type="Gene3D" id="1.10.230.10">
    <property type="entry name" value="Cytochrome P450-Terp, domain 2"/>
    <property type="match status" value="1"/>
</dbReference>
<dbReference type="EMBL" id="JAAGOA010000001">
    <property type="protein sequence ID" value="NED98892.1"/>
    <property type="molecule type" value="Genomic_DNA"/>
</dbReference>
<dbReference type="Gene3D" id="1.10.580.10">
    <property type="entry name" value="Citrate Synthase, domain 1"/>
    <property type="match status" value="1"/>
</dbReference>
<evidence type="ECO:0000256" key="3">
    <source>
        <dbReference type="ARBA" id="ARBA00012972"/>
    </source>
</evidence>
<reference evidence="8 9" key="1">
    <citation type="submission" date="2020-02" db="EMBL/GenBank/DDBJ databases">
        <authorList>
            <person name="Li X.-J."/>
            <person name="Han X.-M."/>
        </authorList>
    </citation>
    <scope>NUCLEOTIDE SEQUENCE [LARGE SCALE GENOMIC DNA]</scope>
    <source>
        <strain evidence="8 9">CCTCC AB 2017055</strain>
    </source>
</reference>
<comment type="caution">
    <text evidence="8">The sequence shown here is derived from an EMBL/GenBank/DDBJ whole genome shotgun (WGS) entry which is preliminary data.</text>
</comment>
<evidence type="ECO:0000256" key="6">
    <source>
        <dbReference type="SAM" id="MobiDB-lite"/>
    </source>
</evidence>
<evidence type="ECO:0000256" key="1">
    <source>
        <dbReference type="ARBA" id="ARBA00005163"/>
    </source>
</evidence>
<dbReference type="GO" id="GO:0003677">
    <property type="term" value="F:DNA binding"/>
    <property type="evidence" value="ECO:0007669"/>
    <property type="project" value="InterPro"/>
</dbReference>
<dbReference type="UniPathway" id="UPA00223"/>
<feature type="domain" description="Helix-turn-helix" evidence="7">
    <location>
        <begin position="9"/>
        <end position="60"/>
    </location>
</feature>
<dbReference type="GO" id="GO:0005975">
    <property type="term" value="P:carbohydrate metabolic process"/>
    <property type="evidence" value="ECO:0007669"/>
    <property type="project" value="TreeGrafter"/>
</dbReference>
<evidence type="ECO:0000256" key="5">
    <source>
        <dbReference type="RuleBase" id="RU003406"/>
    </source>
</evidence>
<dbReference type="InterPro" id="IPR010093">
    <property type="entry name" value="SinI_DNA-bd"/>
</dbReference>
<dbReference type="Proteomes" id="UP000475214">
    <property type="component" value="Unassembled WGS sequence"/>
</dbReference>
<dbReference type="RefSeq" id="WP_163731727.1">
    <property type="nucleotide sequence ID" value="NZ_JAAGOA010000001.1"/>
</dbReference>
<keyword evidence="4 5" id="KW-0808">Transferase</keyword>
<feature type="region of interest" description="Disordered" evidence="6">
    <location>
        <begin position="189"/>
        <end position="213"/>
    </location>
</feature>
<dbReference type="AlphaFoldDB" id="A0A6L9S1G0"/>
<dbReference type="Pfam" id="PF12728">
    <property type="entry name" value="HTH_17"/>
    <property type="match status" value="1"/>
</dbReference>
<keyword evidence="9" id="KW-1185">Reference proteome</keyword>
<dbReference type="InterPro" id="IPR009061">
    <property type="entry name" value="DNA-bd_dom_put_sf"/>
</dbReference>
<dbReference type="PANTHER" id="PTHR11739:SF4">
    <property type="entry name" value="CITRATE SYNTHASE, PEROXISOMAL"/>
    <property type="match status" value="1"/>
</dbReference>
<dbReference type="Pfam" id="PF00285">
    <property type="entry name" value="Citrate_synt"/>
    <property type="match status" value="1"/>
</dbReference>
<dbReference type="PRINTS" id="PR00143">
    <property type="entry name" value="CITRTSNTHASE"/>
</dbReference>
<dbReference type="GO" id="GO:0005829">
    <property type="term" value="C:cytosol"/>
    <property type="evidence" value="ECO:0007669"/>
    <property type="project" value="TreeGrafter"/>
</dbReference>
<accession>A0A6L9S1G0</accession>
<evidence type="ECO:0000256" key="4">
    <source>
        <dbReference type="ARBA" id="ARBA00022679"/>
    </source>
</evidence>
<dbReference type="EC" id="2.3.3.16" evidence="3"/>
<dbReference type="PROSITE" id="PS00480">
    <property type="entry name" value="CITRATE_SYNTHASE"/>
    <property type="match status" value="1"/>
</dbReference>
<dbReference type="PANTHER" id="PTHR11739">
    <property type="entry name" value="CITRATE SYNTHASE"/>
    <property type="match status" value="1"/>
</dbReference>
<sequence>MAAEGDERYLTTAEVARRLGIKQETVYAYVSRGVLHSVRSTGRRGSLFPVSEVDRLAERGREARPPSGAVERIRTAVTLIEEDELFYRGHPVTELAAMRSFAWVADLLWTTGNLAVPWSWPELLESTGDRVDVARAAIEPLPESARLTDRLRVIIAVLGAMDPLRFDLSPERVMRAAGTAVGVMVEAVAPRPGSTPGRAARPGDEPRLEGPAHDDGLGARLWPALTTRPQPPGLLESVLILMADHGLAASTVAARVAASARAHPYAVISAGLGAVDAQHHGAASGAAYRFLADAMDDPIGALSERLRAGDGVPGFGHRVYQERDPRAGLLFTRLRTYAEAEQALEAVDALVVELSRGGAWPPNVDLALAAMMHAFDMRPDAGEAVFAVARTVGWIAHALEEYREPAMRFRPLGFYTGMRGDLTPEALR</sequence>
<dbReference type="InterPro" id="IPR016142">
    <property type="entry name" value="Citrate_synth-like_lrg_a-sub"/>
</dbReference>
<dbReference type="SUPFAM" id="SSF46955">
    <property type="entry name" value="Putative DNA-binding domain"/>
    <property type="match status" value="1"/>
</dbReference>
<protein>
    <recommendedName>
        <fullName evidence="3">citrate synthase (unknown stereospecificity)</fullName>
        <ecNumber evidence="3">2.3.3.16</ecNumber>
    </recommendedName>
</protein>
<dbReference type="GO" id="GO:0036440">
    <property type="term" value="F:citrate synthase activity"/>
    <property type="evidence" value="ECO:0007669"/>
    <property type="project" value="UniProtKB-EC"/>
</dbReference>
<dbReference type="InterPro" id="IPR016143">
    <property type="entry name" value="Citrate_synth-like_sm_a-sub"/>
</dbReference>
<gene>
    <name evidence="8" type="ORF">G1H10_01760</name>
</gene>
<comment type="similarity">
    <text evidence="2 5">Belongs to the citrate synthase family.</text>
</comment>
<dbReference type="InterPro" id="IPR036969">
    <property type="entry name" value="Citrate_synthase_sf"/>
</dbReference>
<feature type="compositionally biased region" description="Basic and acidic residues" evidence="6">
    <location>
        <begin position="201"/>
        <end position="213"/>
    </location>
</feature>
<dbReference type="GO" id="GO:0006099">
    <property type="term" value="P:tricarboxylic acid cycle"/>
    <property type="evidence" value="ECO:0007669"/>
    <property type="project" value="UniProtKB-UniPathway"/>
</dbReference>
<name>A0A6L9S1G0_9ACTN</name>
<organism evidence="8 9">
    <name type="scientific">Phytoactinopolyspora halotolerans</name>
    <dbReference type="NCBI Taxonomy" id="1981512"/>
    <lineage>
        <taxon>Bacteria</taxon>
        <taxon>Bacillati</taxon>
        <taxon>Actinomycetota</taxon>
        <taxon>Actinomycetes</taxon>
        <taxon>Jiangellales</taxon>
        <taxon>Jiangellaceae</taxon>
        <taxon>Phytoactinopolyspora</taxon>
    </lineage>
</organism>
<dbReference type="InterPro" id="IPR041657">
    <property type="entry name" value="HTH_17"/>
</dbReference>
<evidence type="ECO:0000313" key="8">
    <source>
        <dbReference type="EMBL" id="NED98892.1"/>
    </source>
</evidence>